<protein>
    <recommendedName>
        <fullName evidence="3">DDE Tnp4 domain-containing protein</fullName>
    </recommendedName>
</protein>
<keyword evidence="5" id="KW-1185">Reference proteome</keyword>
<sequence>MINVVILKLERSKIDLAPITSLVKAQDFALVNSLEEIIRTFQMKTTFLGCPYASTNSKRNAFTLFCQDISITICNVDHLENQTSAFDTIVADKGFRELKAFYNNMCVIEAGRKNTKYNKQQEKIQKSIRIIIENVFARIKRFSITSNT</sequence>
<evidence type="ECO:0000313" key="5">
    <source>
        <dbReference type="Proteomes" id="UP000001064"/>
    </source>
</evidence>
<comment type="cofactor">
    <cofactor evidence="1">
        <name>a divalent metal cation</name>
        <dbReference type="ChEBI" id="CHEBI:60240"/>
    </cofactor>
</comment>
<dbReference type="Proteomes" id="UP000001064">
    <property type="component" value="Unassembled WGS sequence"/>
</dbReference>
<dbReference type="KEGG" id="dpp:DICPUDRAFT_84579"/>
<evidence type="ECO:0000256" key="1">
    <source>
        <dbReference type="ARBA" id="ARBA00001968"/>
    </source>
</evidence>
<dbReference type="Pfam" id="PF13359">
    <property type="entry name" value="DDE_Tnp_4"/>
    <property type="match status" value="1"/>
</dbReference>
<dbReference type="VEuPathDB" id="AmoebaDB:DICPUDRAFT_84579"/>
<evidence type="ECO:0000256" key="2">
    <source>
        <dbReference type="ARBA" id="ARBA00022723"/>
    </source>
</evidence>
<feature type="domain" description="DDE Tnp4" evidence="3">
    <location>
        <begin position="79"/>
        <end position="146"/>
    </location>
</feature>
<reference evidence="5" key="1">
    <citation type="journal article" date="2011" name="Genome Biol.">
        <title>Comparative genomics of the social amoebae Dictyostelium discoideum and Dictyostelium purpureum.</title>
        <authorList>
            <consortium name="US DOE Joint Genome Institute (JGI-PGF)"/>
            <person name="Sucgang R."/>
            <person name="Kuo A."/>
            <person name="Tian X."/>
            <person name="Salerno W."/>
            <person name="Parikh A."/>
            <person name="Feasley C.L."/>
            <person name="Dalin E."/>
            <person name="Tu H."/>
            <person name="Huang E."/>
            <person name="Barry K."/>
            <person name="Lindquist E."/>
            <person name="Shapiro H."/>
            <person name="Bruce D."/>
            <person name="Schmutz J."/>
            <person name="Salamov A."/>
            <person name="Fey P."/>
            <person name="Gaudet P."/>
            <person name="Anjard C."/>
            <person name="Babu M.M."/>
            <person name="Basu S."/>
            <person name="Bushmanova Y."/>
            <person name="van der Wel H."/>
            <person name="Katoh-Kurasawa M."/>
            <person name="Dinh C."/>
            <person name="Coutinho P.M."/>
            <person name="Saito T."/>
            <person name="Elias M."/>
            <person name="Schaap P."/>
            <person name="Kay R.R."/>
            <person name="Henrissat B."/>
            <person name="Eichinger L."/>
            <person name="Rivero F."/>
            <person name="Putnam N.H."/>
            <person name="West C.M."/>
            <person name="Loomis W.F."/>
            <person name="Chisholm R.L."/>
            <person name="Shaulsky G."/>
            <person name="Strassmann J.E."/>
            <person name="Queller D.C."/>
            <person name="Kuspa A."/>
            <person name="Grigoriev I.V."/>
        </authorList>
    </citation>
    <scope>NUCLEOTIDE SEQUENCE [LARGE SCALE GENOMIC DNA]</scope>
    <source>
        <strain evidence="5">QSDP1</strain>
    </source>
</reference>
<name>F1A334_DICPU</name>
<proteinExistence type="predicted"/>
<keyword evidence="2" id="KW-0479">Metal-binding</keyword>
<organism evidence="4 5">
    <name type="scientific">Dictyostelium purpureum</name>
    <name type="common">Slime mold</name>
    <dbReference type="NCBI Taxonomy" id="5786"/>
    <lineage>
        <taxon>Eukaryota</taxon>
        <taxon>Amoebozoa</taxon>
        <taxon>Evosea</taxon>
        <taxon>Eumycetozoa</taxon>
        <taxon>Dictyostelia</taxon>
        <taxon>Dictyosteliales</taxon>
        <taxon>Dictyosteliaceae</taxon>
        <taxon>Dictyostelium</taxon>
    </lineage>
</organism>
<dbReference type="GO" id="GO:0046872">
    <property type="term" value="F:metal ion binding"/>
    <property type="evidence" value="ECO:0007669"/>
    <property type="project" value="UniProtKB-KW"/>
</dbReference>
<accession>F1A334</accession>
<evidence type="ECO:0000259" key="3">
    <source>
        <dbReference type="Pfam" id="PF13359"/>
    </source>
</evidence>
<evidence type="ECO:0000313" key="4">
    <source>
        <dbReference type="EMBL" id="EGC29395.1"/>
    </source>
</evidence>
<dbReference type="GeneID" id="10505397"/>
<dbReference type="RefSeq" id="XP_003294082.1">
    <property type="nucleotide sequence ID" value="XM_003294034.1"/>
</dbReference>
<dbReference type="InParanoid" id="F1A334"/>
<gene>
    <name evidence="4" type="ORF">DICPUDRAFT_84579</name>
</gene>
<dbReference type="InterPro" id="IPR027806">
    <property type="entry name" value="HARBI1_dom"/>
</dbReference>
<dbReference type="EMBL" id="GL871438">
    <property type="protein sequence ID" value="EGC29395.1"/>
    <property type="molecule type" value="Genomic_DNA"/>
</dbReference>
<dbReference type="AlphaFoldDB" id="F1A334"/>